<dbReference type="KEGG" id="dsq:DICSQDRAFT_11605"/>
<organism evidence="1 2">
    <name type="scientific">Dichomitus squalens (strain LYAD-421)</name>
    <name type="common">Western red white-rot fungus</name>
    <dbReference type="NCBI Taxonomy" id="732165"/>
    <lineage>
        <taxon>Eukaryota</taxon>
        <taxon>Fungi</taxon>
        <taxon>Dikarya</taxon>
        <taxon>Basidiomycota</taxon>
        <taxon>Agaricomycotina</taxon>
        <taxon>Agaricomycetes</taxon>
        <taxon>Polyporales</taxon>
        <taxon>Polyporaceae</taxon>
        <taxon>Dichomitus</taxon>
    </lineage>
</organism>
<dbReference type="RefSeq" id="XP_007371826.1">
    <property type="nucleotide sequence ID" value="XM_007371764.1"/>
</dbReference>
<reference evidence="1 2" key="1">
    <citation type="journal article" date="2012" name="Science">
        <title>The Paleozoic origin of enzymatic lignin decomposition reconstructed from 31 fungal genomes.</title>
        <authorList>
            <person name="Floudas D."/>
            <person name="Binder M."/>
            <person name="Riley R."/>
            <person name="Barry K."/>
            <person name="Blanchette R.A."/>
            <person name="Henrissat B."/>
            <person name="Martinez A.T."/>
            <person name="Otillar R."/>
            <person name="Spatafora J.W."/>
            <person name="Yadav J.S."/>
            <person name="Aerts A."/>
            <person name="Benoit I."/>
            <person name="Boyd A."/>
            <person name="Carlson A."/>
            <person name="Copeland A."/>
            <person name="Coutinho P.M."/>
            <person name="de Vries R.P."/>
            <person name="Ferreira P."/>
            <person name="Findley K."/>
            <person name="Foster B."/>
            <person name="Gaskell J."/>
            <person name="Glotzer D."/>
            <person name="Gorecki P."/>
            <person name="Heitman J."/>
            <person name="Hesse C."/>
            <person name="Hori C."/>
            <person name="Igarashi K."/>
            <person name="Jurgens J.A."/>
            <person name="Kallen N."/>
            <person name="Kersten P."/>
            <person name="Kohler A."/>
            <person name="Kuees U."/>
            <person name="Kumar T.K.A."/>
            <person name="Kuo A."/>
            <person name="LaButti K."/>
            <person name="Larrondo L.F."/>
            <person name="Lindquist E."/>
            <person name="Ling A."/>
            <person name="Lombard V."/>
            <person name="Lucas S."/>
            <person name="Lundell T."/>
            <person name="Martin R."/>
            <person name="McLaughlin D.J."/>
            <person name="Morgenstern I."/>
            <person name="Morin E."/>
            <person name="Murat C."/>
            <person name="Nagy L.G."/>
            <person name="Nolan M."/>
            <person name="Ohm R.A."/>
            <person name="Patyshakuliyeva A."/>
            <person name="Rokas A."/>
            <person name="Ruiz-Duenas F.J."/>
            <person name="Sabat G."/>
            <person name="Salamov A."/>
            <person name="Samejima M."/>
            <person name="Schmutz J."/>
            <person name="Slot J.C."/>
            <person name="St John F."/>
            <person name="Stenlid J."/>
            <person name="Sun H."/>
            <person name="Sun S."/>
            <person name="Syed K."/>
            <person name="Tsang A."/>
            <person name="Wiebenga A."/>
            <person name="Young D."/>
            <person name="Pisabarro A."/>
            <person name="Eastwood D.C."/>
            <person name="Martin F."/>
            <person name="Cullen D."/>
            <person name="Grigoriev I.V."/>
            <person name="Hibbett D.S."/>
        </authorList>
    </citation>
    <scope>NUCLEOTIDE SEQUENCE [LARGE SCALE GENOMIC DNA]</scope>
    <source>
        <strain evidence="1 2">LYAD-421 SS1</strain>
    </source>
</reference>
<dbReference type="AlphaFoldDB" id="R7SK61"/>
<feature type="non-terminal residue" evidence="1">
    <location>
        <position position="52"/>
    </location>
</feature>
<dbReference type="GeneID" id="18834144"/>
<sequence length="52" mass="5840">VAQVLGGWPFGDGLDFDRVHGHLAFADDEAEVLYLRLLKLALLWSQVEVVFL</sequence>
<evidence type="ECO:0000313" key="1">
    <source>
        <dbReference type="EMBL" id="EJF55437.1"/>
    </source>
</evidence>
<dbReference type="HOGENOM" id="CLU_3092912_0_0_1"/>
<dbReference type="Proteomes" id="UP000053319">
    <property type="component" value="Unassembled WGS sequence"/>
</dbReference>
<accession>R7SK61</accession>
<evidence type="ECO:0000313" key="2">
    <source>
        <dbReference type="Proteomes" id="UP000053319"/>
    </source>
</evidence>
<name>R7SK61_DICSQ</name>
<gene>
    <name evidence="1" type="ORF">DICSQDRAFT_11605</name>
</gene>
<proteinExistence type="predicted"/>
<dbReference type="EMBL" id="JH719651">
    <property type="protein sequence ID" value="EJF55437.1"/>
    <property type="molecule type" value="Genomic_DNA"/>
</dbReference>
<feature type="non-terminal residue" evidence="1">
    <location>
        <position position="1"/>
    </location>
</feature>
<protein>
    <submittedName>
        <fullName evidence="1">Uncharacterized protein</fullName>
    </submittedName>
</protein>